<evidence type="ECO:0008006" key="2">
    <source>
        <dbReference type="Google" id="ProtNLM"/>
    </source>
</evidence>
<reference evidence="1" key="1">
    <citation type="submission" date="2013-09" db="EMBL/GenBank/DDBJ databases">
        <authorList>
            <person name="Huang L."/>
            <person name="Zeng L."/>
            <person name="Zhu Y."/>
            <person name="Guo X."/>
        </authorList>
    </citation>
    <scope>NUCLEOTIDE SEQUENCE</scope>
    <source>
        <strain evidence="1">Gui44</strain>
        <plasmid evidence="1">pGui2</plasmid>
    </source>
</reference>
<protein>
    <recommendedName>
        <fullName evidence="2">Cthe-2314-like HEPN domain-containing protein</fullName>
    </recommendedName>
</protein>
<keyword evidence="1" id="KW-0614">Plasmid</keyword>
<reference evidence="1" key="2">
    <citation type="journal article" date="2014" name="PLoS Negl. Trop. Dis.">
        <title>Isolation and Characterization of Two Novel Plasmids from Pathogenic Leptospira interrogans Serogroup Canicola Serovar Canicola Strain Gui44.</title>
        <authorList>
            <person name="Zhu W.N."/>
            <person name="Huang L.L."/>
            <person name="Zeng L.B."/>
            <person name="Zhuang X.R."/>
            <person name="Chen C.Y."/>
            <person name="Wang Y.Z."/>
            <person name="Qin J.H."/>
            <person name="Zhu Y.Z."/>
            <person name="Guo X.K."/>
        </authorList>
    </citation>
    <scope>NUCLEOTIDE SEQUENCE</scope>
    <source>
        <strain evidence="1">Gui44</strain>
        <plasmid evidence="1">pGui2</plasmid>
    </source>
</reference>
<dbReference type="AlphaFoldDB" id="A0A067YBC2"/>
<organism evidence="1">
    <name type="scientific">Leptospira interrogans serovar Canicola</name>
    <dbReference type="NCBI Taxonomy" id="211880"/>
    <lineage>
        <taxon>Bacteria</taxon>
        <taxon>Pseudomonadati</taxon>
        <taxon>Spirochaetota</taxon>
        <taxon>Spirochaetia</taxon>
        <taxon>Leptospirales</taxon>
        <taxon>Leptospiraceae</taxon>
        <taxon>Leptospira</taxon>
    </lineage>
</organism>
<accession>A0A067YBC2</accession>
<sequence length="229" mass="26899">MEKLTSKNIHSAGFKYGFNVTADLMKGYVKGVETLTSKLTNNYNDYRVRTPDFDDSLQSEIELEYERLEENEWNLDNLFNIHFPNLQRRSALITLFSIFECELNEYCNFLQETLSLNLGYQDINGRGIDRSIKYIEKVIEVDISSLQPIRDEIKTIQFIRNFIVHQGGELIFNSNERAVNDVLKFIEQKRPLLSTEDGVTIKAGYLMYVITLMEEYFSKLERIIQKEKF</sequence>
<name>A0A067YBC2_LEPIR</name>
<proteinExistence type="predicted"/>
<dbReference type="RefSeq" id="WP_000413745.1">
    <property type="nucleotide sequence ID" value="NC_025197.1"/>
</dbReference>
<evidence type="ECO:0000313" key="1">
    <source>
        <dbReference type="EMBL" id="AGZ84975.1"/>
    </source>
</evidence>
<dbReference type="EMBL" id="KF648558">
    <property type="protein sequence ID" value="AGZ84975.1"/>
    <property type="molecule type" value="Genomic_DNA"/>
</dbReference>
<geneLocation type="plasmid" evidence="1">
    <name>pGui2</name>
</geneLocation>